<dbReference type="Proteomes" id="UP000030944">
    <property type="component" value="Chromosome"/>
</dbReference>
<reference evidence="4 6" key="1">
    <citation type="journal article" date="2015" name="Proc. Natl. Acad. Sci. U.S.A.">
        <title>Genomic and proteomic characterization of "Candidatus Nitrosopelagicus brevis": An ammonia-oxidizing archaeon from the open ocean.</title>
        <authorList>
            <person name="Santoro A.E."/>
            <person name="Dupont C.L."/>
            <person name="Richter R.A."/>
            <person name="Craig M.T."/>
            <person name="Carini P."/>
            <person name="McIlvin M.R."/>
            <person name="Yang Y."/>
            <person name="Orsi W.D."/>
            <person name="Moran D.M."/>
            <person name="Saito M.A."/>
        </authorList>
    </citation>
    <scope>NUCLEOTIDE SEQUENCE [LARGE SCALE GENOMIC DNA]</scope>
    <source>
        <strain evidence="4">CN25</strain>
        <strain evidence="6">V2</strain>
    </source>
</reference>
<evidence type="ECO:0000313" key="7">
    <source>
        <dbReference type="Proteomes" id="UP000241022"/>
    </source>
</evidence>
<dbReference type="Gene3D" id="3.40.50.280">
    <property type="entry name" value="Cobalamin-binding domain"/>
    <property type="match status" value="1"/>
</dbReference>
<accession>A0A0A7UZ89</accession>
<name>A0A0A7UZ89_9ARCH</name>
<dbReference type="GO" id="GO:0008705">
    <property type="term" value="F:methionine synthase activity"/>
    <property type="evidence" value="ECO:0007669"/>
    <property type="project" value="TreeGrafter"/>
</dbReference>
<dbReference type="PANTHER" id="PTHR45833:SF1">
    <property type="entry name" value="METHIONINE SYNTHASE"/>
    <property type="match status" value="1"/>
</dbReference>
<proteinExistence type="predicted"/>
<evidence type="ECO:0000256" key="1">
    <source>
        <dbReference type="ARBA" id="ARBA00022723"/>
    </source>
</evidence>
<dbReference type="EMBL" id="LXWN01000001">
    <property type="protein sequence ID" value="PTL87920.1"/>
    <property type="molecule type" value="Genomic_DNA"/>
</dbReference>
<evidence type="ECO:0000256" key="2">
    <source>
        <dbReference type="ARBA" id="ARBA00023285"/>
    </source>
</evidence>
<dbReference type="GO" id="GO:0050667">
    <property type="term" value="P:homocysteine metabolic process"/>
    <property type="evidence" value="ECO:0007669"/>
    <property type="project" value="TreeGrafter"/>
</dbReference>
<evidence type="ECO:0000259" key="3">
    <source>
        <dbReference type="PROSITE" id="PS51332"/>
    </source>
</evidence>
<dbReference type="OrthoDB" id="9770at2157"/>
<dbReference type="Pfam" id="PF02310">
    <property type="entry name" value="B12-binding"/>
    <property type="match status" value="1"/>
</dbReference>
<dbReference type="STRING" id="1410606.T478_0659"/>
<sequence length="283" mass="32201">MVYLRKKKVKGVDYLYLVKSTWDKERKTSRQETIKYLGESTSVTRDDIPAEFREDAKINSFLLQNTPKDREKREKLIEQLRTKLFSSLTEGSLKDTMEIYTAFVSSNTLDQFYERIMTPVMAEIGYLWSEGKLSIATEHVASNIAHSLVKVIADENRKSKKDKGKIVLTTPVGEDHNLGCNVLDSFLVSKGFTTFNLSPSTPAESLIEFIKTAKPDALIVSITLEDNIRSGQRMVKKIHEAYKKLPIFIGGLAFTEKTNFKFDGKLITDAHALEQIPRIIKKK</sequence>
<dbReference type="RefSeq" id="WP_048105177.1">
    <property type="nucleotide sequence ID" value="NZ_CP007026.1"/>
</dbReference>
<evidence type="ECO:0000313" key="6">
    <source>
        <dbReference type="Proteomes" id="UP000030944"/>
    </source>
</evidence>
<dbReference type="Gene3D" id="1.10.1240.10">
    <property type="entry name" value="Methionine synthase domain"/>
    <property type="match status" value="1"/>
</dbReference>
<dbReference type="KEGG" id="nbv:T478_0659"/>
<dbReference type="InterPro" id="IPR003759">
    <property type="entry name" value="Cbl-bd_cap"/>
</dbReference>
<feature type="domain" description="B12-binding" evidence="3">
    <location>
        <begin position="163"/>
        <end position="283"/>
    </location>
</feature>
<dbReference type="InterPro" id="IPR050554">
    <property type="entry name" value="Met_Synthase/Corrinoid"/>
</dbReference>
<dbReference type="EMBL" id="CP007026">
    <property type="protein sequence ID" value="AJA92072.1"/>
    <property type="molecule type" value="Genomic_DNA"/>
</dbReference>
<organism evidence="4 6">
    <name type="scientific">Candidatus Nitrosopelagicus brevis</name>
    <dbReference type="NCBI Taxonomy" id="1410606"/>
    <lineage>
        <taxon>Archaea</taxon>
        <taxon>Nitrososphaerota</taxon>
    </lineage>
</organism>
<reference evidence="7" key="3">
    <citation type="submission" date="2016-05" db="EMBL/GenBank/DDBJ databases">
        <authorList>
            <person name="Dupont C."/>
            <person name="Santoro A."/>
        </authorList>
    </citation>
    <scope>NUCLEOTIDE SEQUENCE [LARGE SCALE GENOMIC DNA]</scope>
    <source>
        <strain evidence="7">U25</strain>
    </source>
</reference>
<dbReference type="GO" id="GO:0046872">
    <property type="term" value="F:metal ion binding"/>
    <property type="evidence" value="ECO:0007669"/>
    <property type="project" value="UniProtKB-KW"/>
</dbReference>
<dbReference type="HOGENOM" id="CLU_992468_0_0_2"/>
<gene>
    <name evidence="5" type="ORF">A7X95_01170</name>
    <name evidence="4" type="ORF">T478_0659</name>
</gene>
<protein>
    <submittedName>
        <fullName evidence="4">B12 binding domain protein</fullName>
    </submittedName>
</protein>
<keyword evidence="1" id="KW-0479">Metal-binding</keyword>
<evidence type="ECO:0000313" key="5">
    <source>
        <dbReference type="EMBL" id="PTL87920.1"/>
    </source>
</evidence>
<dbReference type="InterPro" id="IPR006158">
    <property type="entry name" value="Cobalamin-bd"/>
</dbReference>
<dbReference type="GO" id="GO:0046653">
    <property type="term" value="P:tetrahydrofolate metabolic process"/>
    <property type="evidence" value="ECO:0007669"/>
    <property type="project" value="TreeGrafter"/>
</dbReference>
<dbReference type="InterPro" id="IPR036724">
    <property type="entry name" value="Cobalamin-bd_sf"/>
</dbReference>
<dbReference type="GO" id="GO:0031419">
    <property type="term" value="F:cobalamin binding"/>
    <property type="evidence" value="ECO:0007669"/>
    <property type="project" value="InterPro"/>
</dbReference>
<dbReference type="GO" id="GO:0005829">
    <property type="term" value="C:cytosol"/>
    <property type="evidence" value="ECO:0007669"/>
    <property type="project" value="TreeGrafter"/>
</dbReference>
<dbReference type="AlphaFoldDB" id="A0A0A7UZ89"/>
<reference evidence="5 7" key="4">
    <citation type="submission" date="2018-04" db="EMBL/GenBank/DDBJ databases">
        <title>Transcriptomics of ammonia oxidizing archaea.</title>
        <authorList>
            <person name="Carini P."/>
        </authorList>
    </citation>
    <scope>NUCLEOTIDE SEQUENCE [LARGE SCALE GENOMIC DNA]</scope>
    <source>
        <strain evidence="5 7">U25</strain>
    </source>
</reference>
<dbReference type="SUPFAM" id="SSF52242">
    <property type="entry name" value="Cobalamin (vitamin B12)-binding domain"/>
    <property type="match status" value="1"/>
</dbReference>
<evidence type="ECO:0000313" key="4">
    <source>
        <dbReference type="EMBL" id="AJA92072.1"/>
    </source>
</evidence>
<keyword evidence="2" id="KW-0170">Cobalt</keyword>
<dbReference type="InterPro" id="IPR036594">
    <property type="entry name" value="Meth_synthase_dom"/>
</dbReference>
<dbReference type="Proteomes" id="UP000241022">
    <property type="component" value="Unassembled WGS sequence"/>
</dbReference>
<reference evidence="5" key="2">
    <citation type="submission" date="2016-05" db="EMBL/GenBank/DDBJ databases">
        <authorList>
            <person name="Lavstsen T."/>
            <person name="Jespersen J.S."/>
        </authorList>
    </citation>
    <scope>NUCLEOTIDE SEQUENCE [LARGE SCALE GENOMIC DNA]</scope>
    <source>
        <strain evidence="5">U25</strain>
    </source>
</reference>
<dbReference type="GeneID" id="24816551"/>
<keyword evidence="7" id="KW-1185">Reference proteome</keyword>
<dbReference type="Pfam" id="PF02607">
    <property type="entry name" value="B12-binding_2"/>
    <property type="match status" value="1"/>
</dbReference>
<dbReference type="PANTHER" id="PTHR45833">
    <property type="entry name" value="METHIONINE SYNTHASE"/>
    <property type="match status" value="1"/>
</dbReference>
<dbReference type="PROSITE" id="PS51332">
    <property type="entry name" value="B12_BINDING"/>
    <property type="match status" value="1"/>
</dbReference>